<dbReference type="EnsemblProtists" id="Phyra96598">
    <property type="protein sequence ID" value="Phyra96598"/>
    <property type="gene ID" value="Phyra96598"/>
</dbReference>
<sequence length="80" mass="9408">MGMEDEAEVEALLKQIALAKQKELRLRVEKKRIRDELGQLQTTQKHLLEVRRAKEQLEAQKKVEEEKLAKLSDSLKEQVR</sequence>
<dbReference type="AlphaFoldDB" id="H3HDZ7"/>
<dbReference type="eggNOG" id="ENOG502R7TN">
    <property type="taxonomic scope" value="Eukaryota"/>
</dbReference>
<protein>
    <submittedName>
        <fullName evidence="2">Uncharacterized protein</fullName>
    </submittedName>
</protein>
<dbReference type="InParanoid" id="H3HDZ7"/>
<accession>H3HDZ7</accession>
<evidence type="ECO:0000256" key="1">
    <source>
        <dbReference type="SAM" id="Coils"/>
    </source>
</evidence>
<organism evidence="2 3">
    <name type="scientific">Phytophthora ramorum</name>
    <name type="common">Sudden oak death agent</name>
    <dbReference type="NCBI Taxonomy" id="164328"/>
    <lineage>
        <taxon>Eukaryota</taxon>
        <taxon>Sar</taxon>
        <taxon>Stramenopiles</taxon>
        <taxon>Oomycota</taxon>
        <taxon>Peronosporomycetes</taxon>
        <taxon>Peronosporales</taxon>
        <taxon>Peronosporaceae</taxon>
        <taxon>Phytophthora</taxon>
    </lineage>
</organism>
<reference evidence="2" key="2">
    <citation type="submission" date="2015-06" db="UniProtKB">
        <authorList>
            <consortium name="EnsemblProtists"/>
        </authorList>
    </citation>
    <scope>IDENTIFICATION</scope>
    <source>
        <strain evidence="2">Pr102</strain>
    </source>
</reference>
<dbReference type="Proteomes" id="UP000005238">
    <property type="component" value="Unassembled WGS sequence"/>
</dbReference>
<dbReference type="EMBL" id="DS566084">
    <property type="status" value="NOT_ANNOTATED_CDS"/>
    <property type="molecule type" value="Genomic_DNA"/>
</dbReference>
<dbReference type="VEuPathDB" id="FungiDB:KRP23_14686"/>
<keyword evidence="1" id="KW-0175">Coiled coil</keyword>
<evidence type="ECO:0000313" key="3">
    <source>
        <dbReference type="Proteomes" id="UP000005238"/>
    </source>
</evidence>
<dbReference type="HOGENOM" id="CLU_174380_0_0_1"/>
<name>H3HDZ7_PHYRM</name>
<dbReference type="VEuPathDB" id="FungiDB:KRP22_15179"/>
<reference evidence="3" key="1">
    <citation type="journal article" date="2006" name="Science">
        <title>Phytophthora genome sequences uncover evolutionary origins and mechanisms of pathogenesis.</title>
        <authorList>
            <person name="Tyler B.M."/>
            <person name="Tripathy S."/>
            <person name="Zhang X."/>
            <person name="Dehal P."/>
            <person name="Jiang R.H."/>
            <person name="Aerts A."/>
            <person name="Arredondo F.D."/>
            <person name="Baxter L."/>
            <person name="Bensasson D."/>
            <person name="Beynon J.L."/>
            <person name="Chapman J."/>
            <person name="Damasceno C.M."/>
            <person name="Dorrance A.E."/>
            <person name="Dou D."/>
            <person name="Dickerman A.W."/>
            <person name="Dubchak I.L."/>
            <person name="Garbelotto M."/>
            <person name="Gijzen M."/>
            <person name="Gordon S.G."/>
            <person name="Govers F."/>
            <person name="Grunwald N.J."/>
            <person name="Huang W."/>
            <person name="Ivors K.L."/>
            <person name="Jones R.W."/>
            <person name="Kamoun S."/>
            <person name="Krampis K."/>
            <person name="Lamour K.H."/>
            <person name="Lee M.K."/>
            <person name="McDonald W.H."/>
            <person name="Medina M."/>
            <person name="Meijer H.J."/>
            <person name="Nordberg E.K."/>
            <person name="Maclean D.J."/>
            <person name="Ospina-Giraldo M.D."/>
            <person name="Morris P.F."/>
            <person name="Phuntumart V."/>
            <person name="Putnam N.H."/>
            <person name="Rash S."/>
            <person name="Rose J.K."/>
            <person name="Sakihama Y."/>
            <person name="Salamov A.A."/>
            <person name="Savidor A."/>
            <person name="Scheuring C.F."/>
            <person name="Smith B.M."/>
            <person name="Sobral B.W."/>
            <person name="Terry A."/>
            <person name="Torto-Alalibo T.A."/>
            <person name="Win J."/>
            <person name="Xu Z."/>
            <person name="Zhang H."/>
            <person name="Grigoriev I.V."/>
            <person name="Rokhsar D.S."/>
            <person name="Boore J.L."/>
        </authorList>
    </citation>
    <scope>NUCLEOTIDE SEQUENCE [LARGE SCALE GENOMIC DNA]</scope>
    <source>
        <strain evidence="3">Pr102</strain>
    </source>
</reference>
<evidence type="ECO:0000313" key="2">
    <source>
        <dbReference type="EnsemblProtists" id="Phyra96598"/>
    </source>
</evidence>
<proteinExistence type="predicted"/>
<keyword evidence="3" id="KW-1185">Reference proteome</keyword>
<feature type="coiled-coil region" evidence="1">
    <location>
        <begin position="40"/>
        <end position="74"/>
    </location>
</feature>